<dbReference type="EMBL" id="CM034413">
    <property type="protein sequence ID" value="KAJ0170422.1"/>
    <property type="molecule type" value="Genomic_DNA"/>
</dbReference>
<dbReference type="Proteomes" id="UP000824533">
    <property type="component" value="Linkage Group LG27"/>
</dbReference>
<keyword evidence="2" id="KW-1185">Reference proteome</keyword>
<accession>A0ACC1CG53</accession>
<organism evidence="1 2">
    <name type="scientific">Dendrolimus kikuchii</name>
    <dbReference type="NCBI Taxonomy" id="765133"/>
    <lineage>
        <taxon>Eukaryota</taxon>
        <taxon>Metazoa</taxon>
        <taxon>Ecdysozoa</taxon>
        <taxon>Arthropoda</taxon>
        <taxon>Hexapoda</taxon>
        <taxon>Insecta</taxon>
        <taxon>Pterygota</taxon>
        <taxon>Neoptera</taxon>
        <taxon>Endopterygota</taxon>
        <taxon>Lepidoptera</taxon>
        <taxon>Glossata</taxon>
        <taxon>Ditrysia</taxon>
        <taxon>Bombycoidea</taxon>
        <taxon>Lasiocampidae</taxon>
        <taxon>Dendrolimus</taxon>
    </lineage>
</organism>
<gene>
    <name evidence="1" type="ORF">K1T71_013793</name>
</gene>
<evidence type="ECO:0000313" key="1">
    <source>
        <dbReference type="EMBL" id="KAJ0170422.1"/>
    </source>
</evidence>
<name>A0ACC1CG53_9NEOP</name>
<reference evidence="1 2" key="1">
    <citation type="journal article" date="2021" name="Front. Genet.">
        <title>Chromosome-Level Genome Assembly Reveals Significant Gene Expansion in the Toll and IMD Signaling Pathways of Dendrolimus kikuchii.</title>
        <authorList>
            <person name="Zhou J."/>
            <person name="Wu P."/>
            <person name="Xiong Z."/>
            <person name="Liu N."/>
            <person name="Zhao N."/>
            <person name="Ji M."/>
            <person name="Qiu Y."/>
            <person name="Yang B."/>
        </authorList>
    </citation>
    <scope>NUCLEOTIDE SEQUENCE [LARGE SCALE GENOMIC DNA]</scope>
    <source>
        <strain evidence="1">Ann1</strain>
    </source>
</reference>
<sequence length="411" mass="45999">MDYTTLLFLLFLSGVKSQEVTTPSNLLGPRDYNHHPYDADQALNKLPEPSPTKQGPVLFPNDAPPPPPTPLIVTSRPLIESIARSELNPNNTVAAQSQINGAIVPAFLGRIKSYTPFGRSLGYEGPTSAYDEIDYNYAARSGLPPVYKKISDHAQQNVQIVQQAPKRYGHQVKQPIASHHRYNDGNDDESNSDYNQGENYAFSYIVKDKERGDDFSHSQQSSGSATNGEYRIRHCIMAGEGPISPQEIESLCLTPHPLTKDFLFQQTMYRIKDPRQSIPFYTGVLGMTLLKQMHFPAMKFSLFFMGYENPSEVPADEVTRTAWAMTRKATLELTYNWGTESDDSSYHNGNSDPRGFGHIGILVPDVDSACARFEQMGVKFIKRPNDGKMKGLAFIQDPDGYWIEIFTSNVV</sequence>
<protein>
    <submittedName>
        <fullName evidence="1">Uncharacterized protein</fullName>
    </submittedName>
</protein>
<evidence type="ECO:0000313" key="2">
    <source>
        <dbReference type="Proteomes" id="UP000824533"/>
    </source>
</evidence>
<comment type="caution">
    <text evidence="1">The sequence shown here is derived from an EMBL/GenBank/DDBJ whole genome shotgun (WGS) entry which is preliminary data.</text>
</comment>
<proteinExistence type="predicted"/>